<gene>
    <name evidence="4" type="ORF">AB2B41_13580</name>
</gene>
<dbReference type="EMBL" id="JBFNXX010000009">
    <property type="protein sequence ID" value="MEW9920642.1"/>
    <property type="molecule type" value="Genomic_DNA"/>
</dbReference>
<dbReference type="Pfam" id="PF13692">
    <property type="entry name" value="Glyco_trans_1_4"/>
    <property type="match status" value="1"/>
</dbReference>
<dbReference type="Pfam" id="PF13579">
    <property type="entry name" value="Glyco_trans_4_4"/>
    <property type="match status" value="1"/>
</dbReference>
<organism evidence="4 5">
    <name type="scientific">Sulfitobacter sediminis</name>
    <dbReference type="NCBI Taxonomy" id="3234186"/>
    <lineage>
        <taxon>Bacteria</taxon>
        <taxon>Pseudomonadati</taxon>
        <taxon>Pseudomonadota</taxon>
        <taxon>Alphaproteobacteria</taxon>
        <taxon>Rhodobacterales</taxon>
        <taxon>Roseobacteraceae</taxon>
        <taxon>Sulfitobacter</taxon>
    </lineage>
</organism>
<protein>
    <submittedName>
        <fullName evidence="4">Glycosyltransferase</fullName>
        <ecNumber evidence="4">2.4.-.-</ecNumber>
    </submittedName>
</protein>
<keyword evidence="5" id="KW-1185">Reference proteome</keyword>
<dbReference type="RefSeq" id="WP_367878338.1">
    <property type="nucleotide sequence ID" value="NZ_JBFNXX010000009.1"/>
</dbReference>
<dbReference type="EC" id="2.4.-.-" evidence="4"/>
<feature type="domain" description="Glycosyltransferase subfamily 4-like N-terminal" evidence="3">
    <location>
        <begin position="81"/>
        <end position="198"/>
    </location>
</feature>
<keyword evidence="1 4" id="KW-0328">Glycosyltransferase</keyword>
<dbReference type="Proteomes" id="UP001556098">
    <property type="component" value="Unassembled WGS sequence"/>
</dbReference>
<dbReference type="Gene3D" id="3.40.50.2000">
    <property type="entry name" value="Glycogen Phosphorylase B"/>
    <property type="match status" value="1"/>
</dbReference>
<keyword evidence="2 4" id="KW-0808">Transferase</keyword>
<comment type="caution">
    <text evidence="4">The sequence shown here is derived from an EMBL/GenBank/DDBJ whole genome shotgun (WGS) entry which is preliminary data.</text>
</comment>
<dbReference type="GO" id="GO:0016757">
    <property type="term" value="F:glycosyltransferase activity"/>
    <property type="evidence" value="ECO:0007669"/>
    <property type="project" value="UniProtKB-KW"/>
</dbReference>
<sequence length="394" mass="43062">MSGIVADLPPGVLPGTTASASDRPLRVLLWGTYDLSKPRTRILRDGLVDAGAEVTEIHADIWGSDVDKSQLSRATMALRLLKLLLVYPLLVLRYMRAPQHDVVLVPYLGQFDVIVLKPFALLRGRPVVLDLFISLYDTVVHDRKMARPDSLVARLLKVVEGLSCRAADQVLLDTGTHAERIAALFGLKREKLDAVPVGAEPGIFAQVPERASHDGPTRILFYGQLIPLHGVQTILNAALSERGRQFDWHIIGSGQDQRRVAEALANDDASHITWDTWVPYEELADAIAKTDVCLGIFGTSDKAASVVPNKVYQSLFAKRPVITRDSAAMRELFPEDTRALRLVPPADPDALLDAVEALAHDGFPAIDPEHLKAAQPSNIAKSLCAKLATVAERN</sequence>
<proteinExistence type="predicted"/>
<dbReference type="SUPFAM" id="SSF53756">
    <property type="entry name" value="UDP-Glycosyltransferase/glycogen phosphorylase"/>
    <property type="match status" value="1"/>
</dbReference>
<evidence type="ECO:0000259" key="3">
    <source>
        <dbReference type="Pfam" id="PF13579"/>
    </source>
</evidence>
<evidence type="ECO:0000313" key="5">
    <source>
        <dbReference type="Proteomes" id="UP001556098"/>
    </source>
</evidence>
<accession>A0ABV3RQ09</accession>
<name>A0ABV3RQ09_9RHOB</name>
<evidence type="ECO:0000313" key="4">
    <source>
        <dbReference type="EMBL" id="MEW9920642.1"/>
    </source>
</evidence>
<dbReference type="PANTHER" id="PTHR12526">
    <property type="entry name" value="GLYCOSYLTRANSFERASE"/>
    <property type="match status" value="1"/>
</dbReference>
<dbReference type="InterPro" id="IPR028098">
    <property type="entry name" value="Glyco_trans_4-like_N"/>
</dbReference>
<evidence type="ECO:0000256" key="1">
    <source>
        <dbReference type="ARBA" id="ARBA00022676"/>
    </source>
</evidence>
<evidence type="ECO:0000256" key="2">
    <source>
        <dbReference type="ARBA" id="ARBA00022679"/>
    </source>
</evidence>
<dbReference type="PANTHER" id="PTHR12526:SF510">
    <property type="entry name" value="D-INOSITOL 3-PHOSPHATE GLYCOSYLTRANSFERASE"/>
    <property type="match status" value="1"/>
</dbReference>
<reference evidence="4 5" key="1">
    <citation type="submission" date="2024-07" db="EMBL/GenBank/DDBJ databases">
        <title>Marimonas sp.nov., isolated from tidal-flat sediment.</title>
        <authorList>
            <person name="Jayan J.N."/>
            <person name="Lee S.S."/>
        </authorList>
    </citation>
    <scope>NUCLEOTIDE SEQUENCE [LARGE SCALE GENOMIC DNA]</scope>
    <source>
        <strain evidence="4 5">MJW-29</strain>
    </source>
</reference>